<dbReference type="Proteomes" id="UP000239895">
    <property type="component" value="Unassembled WGS sequence"/>
</dbReference>
<dbReference type="SUPFAM" id="SSF53850">
    <property type="entry name" value="Periplasmic binding protein-like II"/>
    <property type="match status" value="1"/>
</dbReference>
<proteinExistence type="predicted"/>
<dbReference type="EMBL" id="PVTX01000008">
    <property type="protein sequence ID" value="PRZ05189.1"/>
    <property type="molecule type" value="Genomic_DNA"/>
</dbReference>
<dbReference type="PROSITE" id="PS51257">
    <property type="entry name" value="PROKAR_LIPOPROTEIN"/>
    <property type="match status" value="1"/>
</dbReference>
<evidence type="ECO:0000313" key="3">
    <source>
        <dbReference type="Proteomes" id="UP000239895"/>
    </source>
</evidence>
<keyword evidence="3" id="KW-1185">Reference proteome</keyword>
<comment type="caution">
    <text evidence="2">The sequence shown here is derived from an EMBL/GenBank/DDBJ whole genome shotgun (WGS) entry which is preliminary data.</text>
</comment>
<keyword evidence="1" id="KW-0732">Signal</keyword>
<name>A0ABX5ECD1_9MICO</name>
<dbReference type="InterPro" id="IPR006059">
    <property type="entry name" value="SBP"/>
</dbReference>
<dbReference type="Gene3D" id="3.40.190.10">
    <property type="entry name" value="Periplasmic binding protein-like II"/>
    <property type="match status" value="2"/>
</dbReference>
<dbReference type="PANTHER" id="PTHR43649:SF14">
    <property type="entry name" value="BLR3389 PROTEIN"/>
    <property type="match status" value="1"/>
</dbReference>
<organism evidence="2 3">
    <name type="scientific">Isoptericola halotolerans</name>
    <dbReference type="NCBI Taxonomy" id="300560"/>
    <lineage>
        <taxon>Bacteria</taxon>
        <taxon>Bacillati</taxon>
        <taxon>Actinomycetota</taxon>
        <taxon>Actinomycetes</taxon>
        <taxon>Micrococcales</taxon>
        <taxon>Promicromonosporaceae</taxon>
        <taxon>Isoptericola</taxon>
    </lineage>
</organism>
<protein>
    <submittedName>
        <fullName evidence="2">Carbohydrate ABC transporter substrate-binding protein (CUT1 family)</fullName>
    </submittedName>
</protein>
<evidence type="ECO:0000313" key="2">
    <source>
        <dbReference type="EMBL" id="PRZ05189.1"/>
    </source>
</evidence>
<accession>A0ABX5ECD1</accession>
<feature type="signal peptide" evidence="1">
    <location>
        <begin position="1"/>
        <end position="25"/>
    </location>
</feature>
<gene>
    <name evidence="2" type="ORF">BCL65_108169</name>
</gene>
<dbReference type="PANTHER" id="PTHR43649">
    <property type="entry name" value="ARABINOSE-BINDING PROTEIN-RELATED"/>
    <property type="match status" value="1"/>
</dbReference>
<feature type="chain" id="PRO_5045304117" evidence="1">
    <location>
        <begin position="26"/>
        <end position="439"/>
    </location>
</feature>
<sequence length="439" mass="45997">MTTTNRRKAASTAAGVLAGVLALSACSGSPEPGGTEVAEGEPYTLTVWTNYTTGPGKAWFDDVAAQYEATHENITVEAQHIQNEEVDGKLQTALNSGDAPDVFMQRGGGKMKDMAAAGQLADLTGTAVDAPELREQLGDAAYEALTIDGQLLAGPQLIQPGGIWYSQDLFAEAGIAETPETMDDLYAAVDQLKAAGITPIALGGKDAWPAAHWFYFFALRECSQETLTATNETLDFSDECYLQAGQDLADLAAVEPFNEGFLSTSAQQGASSSAGLLANHQAAMELMGAWQPGVVTSLTPDEEPLPDLGWFPFPQLPDGGGDPGAFMGGGGGYSCSATAPKDLCADFIALMNSPENQETFYEAFGTIPLNKEAKDAVTEPYNIQMMEALDSATYVSDWLDTNYGQNVGTALNQAVVELLAGNTDAAGLVQAITDAAAKG</sequence>
<dbReference type="Pfam" id="PF01547">
    <property type="entry name" value="SBP_bac_1"/>
    <property type="match status" value="1"/>
</dbReference>
<dbReference type="RefSeq" id="WP_106268607.1">
    <property type="nucleotide sequence ID" value="NZ_PVTX01000008.1"/>
</dbReference>
<reference evidence="2 3" key="1">
    <citation type="submission" date="2018-03" db="EMBL/GenBank/DDBJ databases">
        <title>Comparative analysis of microorganisms from saline springs in Andes Mountain Range, Colombia.</title>
        <authorList>
            <person name="Rubin E."/>
        </authorList>
    </citation>
    <scope>NUCLEOTIDE SEQUENCE [LARGE SCALE GENOMIC DNA]</scope>
    <source>
        <strain evidence="2 3">CG 23</strain>
    </source>
</reference>
<evidence type="ECO:0000256" key="1">
    <source>
        <dbReference type="SAM" id="SignalP"/>
    </source>
</evidence>
<dbReference type="InterPro" id="IPR050490">
    <property type="entry name" value="Bact_solute-bd_prot1"/>
</dbReference>